<dbReference type="Gene3D" id="3.40.50.1240">
    <property type="entry name" value="Phosphoglycerate mutase-like"/>
    <property type="match status" value="1"/>
</dbReference>
<reference evidence="2 3" key="1">
    <citation type="submission" date="2024-01" db="EMBL/GenBank/DDBJ databases">
        <title>Hyphobacterium bacterium isolated from marine sediment.</title>
        <authorList>
            <person name="Zhao S."/>
        </authorList>
    </citation>
    <scope>NUCLEOTIDE SEQUENCE [LARGE SCALE GENOMIC DNA]</scope>
    <source>
        <strain evidence="2 3">Y60-23</strain>
    </source>
</reference>
<dbReference type="Proteomes" id="UP001310692">
    <property type="component" value="Unassembled WGS sequence"/>
</dbReference>
<evidence type="ECO:0000313" key="2">
    <source>
        <dbReference type="EMBL" id="MEE2567397.1"/>
    </source>
</evidence>
<comment type="caution">
    <text evidence="2">The sequence shown here is derived from an EMBL/GenBank/DDBJ whole genome shotgun (WGS) entry which is preliminary data.</text>
</comment>
<feature type="region of interest" description="Disordered" evidence="1">
    <location>
        <begin position="1"/>
        <end position="29"/>
    </location>
</feature>
<dbReference type="Pfam" id="PF00300">
    <property type="entry name" value="His_Phos_1"/>
    <property type="match status" value="1"/>
</dbReference>
<sequence length="198" mass="22500">MPDNPSPSSPARGAITIARHGRPDKNRRESVDWRGYEEWWKGYDAAGLAPGQEPPADLIAEAEQAKTIFASTLPRAIETAKAAAPGRDLVIDPIFVEAALPPPPITGRYRAYTWGVFARITWWHGMARGMESRREAERRAREAAKKLVEAAEDGPVLLCAHGWFNRMMRPEMRRLGYRCVRDGGDKYWTFRRYEYVGR</sequence>
<dbReference type="RefSeq" id="WP_330196958.1">
    <property type="nucleotide sequence ID" value="NZ_JAZDRO010000005.1"/>
</dbReference>
<protein>
    <submittedName>
        <fullName evidence="2">Histidine phosphatase family protein</fullName>
    </submittedName>
</protein>
<evidence type="ECO:0000313" key="3">
    <source>
        <dbReference type="Proteomes" id="UP001310692"/>
    </source>
</evidence>
<keyword evidence="3" id="KW-1185">Reference proteome</keyword>
<dbReference type="EMBL" id="JAZDRO010000005">
    <property type="protein sequence ID" value="MEE2567397.1"/>
    <property type="molecule type" value="Genomic_DNA"/>
</dbReference>
<evidence type="ECO:0000256" key="1">
    <source>
        <dbReference type="SAM" id="MobiDB-lite"/>
    </source>
</evidence>
<accession>A0ABU7M0Q2</accession>
<dbReference type="SUPFAM" id="SSF53254">
    <property type="entry name" value="Phosphoglycerate mutase-like"/>
    <property type="match status" value="1"/>
</dbReference>
<proteinExistence type="predicted"/>
<dbReference type="InterPro" id="IPR013078">
    <property type="entry name" value="His_Pase_superF_clade-1"/>
</dbReference>
<dbReference type="InterPro" id="IPR029033">
    <property type="entry name" value="His_PPase_superfam"/>
</dbReference>
<organism evidence="2 3">
    <name type="scientific">Hyphobacterium marinum</name>
    <dbReference type="NCBI Taxonomy" id="3116574"/>
    <lineage>
        <taxon>Bacteria</taxon>
        <taxon>Pseudomonadati</taxon>
        <taxon>Pseudomonadota</taxon>
        <taxon>Alphaproteobacteria</taxon>
        <taxon>Maricaulales</taxon>
        <taxon>Maricaulaceae</taxon>
        <taxon>Hyphobacterium</taxon>
    </lineage>
</organism>
<name>A0ABU7M0Q2_9PROT</name>
<gene>
    <name evidence="2" type="ORF">V0U35_11985</name>
</gene>